<keyword evidence="1" id="KW-0732">Signal</keyword>
<evidence type="ECO:0000313" key="2">
    <source>
        <dbReference type="EMBL" id="NDV91049.1"/>
    </source>
</evidence>
<evidence type="ECO:0000256" key="1">
    <source>
        <dbReference type="SAM" id="SignalP"/>
    </source>
</evidence>
<reference evidence="2 3" key="1">
    <citation type="submission" date="2020-01" db="EMBL/GenBank/DDBJ databases">
        <authorList>
            <person name="Chen J."/>
            <person name="Zhu S."/>
            <person name="Yang J."/>
        </authorList>
    </citation>
    <scope>NUCLEOTIDE SEQUENCE [LARGE SCALE GENOMIC DNA]</scope>
    <source>
        <strain evidence="2 3">345S023</strain>
    </source>
</reference>
<protein>
    <submittedName>
        <fullName evidence="2">Uncharacterized protein</fullName>
    </submittedName>
</protein>
<proteinExistence type="predicted"/>
<comment type="caution">
    <text evidence="2">The sequence shown here is derived from an EMBL/GenBank/DDBJ whole genome shotgun (WGS) entry which is preliminary data.</text>
</comment>
<feature type="chain" id="PRO_5030510722" evidence="1">
    <location>
        <begin position="24"/>
        <end position="95"/>
    </location>
</feature>
<name>A0A7X5RKV3_9ALTE</name>
<dbReference type="Proteomes" id="UP000470213">
    <property type="component" value="Unassembled WGS sequence"/>
</dbReference>
<accession>A0A7X5RKV3</accession>
<gene>
    <name evidence="2" type="ORF">GTH32_07590</name>
</gene>
<feature type="signal peptide" evidence="1">
    <location>
        <begin position="1"/>
        <end position="23"/>
    </location>
</feature>
<keyword evidence="3" id="KW-1185">Reference proteome</keyword>
<organism evidence="2 3">
    <name type="scientific">Alteromonas profundi</name>
    <dbReference type="NCBI Taxonomy" id="2696062"/>
    <lineage>
        <taxon>Bacteria</taxon>
        <taxon>Pseudomonadati</taxon>
        <taxon>Pseudomonadota</taxon>
        <taxon>Gammaproteobacteria</taxon>
        <taxon>Alteromonadales</taxon>
        <taxon>Alteromonadaceae</taxon>
        <taxon>Alteromonas/Salinimonas group</taxon>
        <taxon>Alteromonas</taxon>
    </lineage>
</organism>
<dbReference type="EMBL" id="JAAAWN010000007">
    <property type="protein sequence ID" value="NDV91049.1"/>
    <property type="molecule type" value="Genomic_DNA"/>
</dbReference>
<sequence>MKTKKLLIASVSVMAFASAAANANVQPEKINLQSLINTAMTSVNMAEVLPANDAHIDVKKQSTTMLSEQTQIELHKNLLAMAKREERAPVTAQSE</sequence>
<dbReference type="AlphaFoldDB" id="A0A7X5RKV3"/>
<evidence type="ECO:0000313" key="3">
    <source>
        <dbReference type="Proteomes" id="UP000470213"/>
    </source>
</evidence>
<dbReference type="RefSeq" id="WP_163084633.1">
    <property type="nucleotide sequence ID" value="NZ_JAAAWN010000007.1"/>
</dbReference>